<dbReference type="InterPro" id="IPR036249">
    <property type="entry name" value="Thioredoxin-like_sf"/>
</dbReference>
<reference evidence="1" key="1">
    <citation type="journal article" date="2015" name="Nature">
        <title>Complex archaea that bridge the gap between prokaryotes and eukaryotes.</title>
        <authorList>
            <person name="Spang A."/>
            <person name="Saw J.H."/>
            <person name="Jorgensen S.L."/>
            <person name="Zaremba-Niedzwiedzka K."/>
            <person name="Martijn J."/>
            <person name="Lind A.E."/>
            <person name="van Eijk R."/>
            <person name="Schleper C."/>
            <person name="Guy L."/>
            <person name="Ettema T.J."/>
        </authorList>
    </citation>
    <scope>NUCLEOTIDE SEQUENCE</scope>
</reference>
<dbReference type="InterPro" id="IPR007332">
    <property type="entry name" value="DUF411"/>
</dbReference>
<dbReference type="SUPFAM" id="SSF52833">
    <property type="entry name" value="Thioredoxin-like"/>
    <property type="match status" value="1"/>
</dbReference>
<protein>
    <recommendedName>
        <fullName evidence="2">Metal-binding protein</fullName>
    </recommendedName>
</protein>
<gene>
    <name evidence="1" type="ORF">LCGC14_0156580</name>
</gene>
<dbReference type="EMBL" id="LAZR01000057">
    <property type="protein sequence ID" value="KKN97539.1"/>
    <property type="molecule type" value="Genomic_DNA"/>
</dbReference>
<comment type="caution">
    <text evidence="1">The sequence shown here is derived from an EMBL/GenBank/DDBJ whole genome shotgun (WGS) entry which is preliminary data.</text>
</comment>
<proteinExistence type="predicted"/>
<dbReference type="AlphaFoldDB" id="A0A0F9V0N4"/>
<sequence length="142" mass="15375">MKKLILSLMLASGLTQAADSTVIDVYRDPNCGCCSAWIEHLAENGFTVRDHQKDDMQAVKRELGVPAELASCHTGVVDGRFIEGHVPAADILKMQKRPDLLGLAVPGMPVGSPGMEVGDRQDAYHVIAVDQQQNTNVFTAYP</sequence>
<organism evidence="1">
    <name type="scientific">marine sediment metagenome</name>
    <dbReference type="NCBI Taxonomy" id="412755"/>
    <lineage>
        <taxon>unclassified sequences</taxon>
        <taxon>metagenomes</taxon>
        <taxon>ecological metagenomes</taxon>
    </lineage>
</organism>
<evidence type="ECO:0000313" key="1">
    <source>
        <dbReference type="EMBL" id="KKN97539.1"/>
    </source>
</evidence>
<dbReference type="Pfam" id="PF04214">
    <property type="entry name" value="DUF411"/>
    <property type="match status" value="1"/>
</dbReference>
<accession>A0A0F9V0N4</accession>
<evidence type="ECO:0008006" key="2">
    <source>
        <dbReference type="Google" id="ProtNLM"/>
    </source>
</evidence>
<name>A0A0F9V0N4_9ZZZZ</name>